<keyword evidence="4 5" id="KW-0472">Membrane</keyword>
<dbReference type="SUPFAM" id="SSF103473">
    <property type="entry name" value="MFS general substrate transporter"/>
    <property type="match status" value="1"/>
</dbReference>
<dbReference type="GO" id="GO:0005886">
    <property type="term" value="C:plasma membrane"/>
    <property type="evidence" value="ECO:0007669"/>
    <property type="project" value="UniProtKB-SubCell"/>
</dbReference>
<dbReference type="PROSITE" id="PS50850">
    <property type="entry name" value="MFS"/>
    <property type="match status" value="1"/>
</dbReference>
<feature type="transmembrane region" description="Helical" evidence="5">
    <location>
        <begin position="200"/>
        <end position="220"/>
    </location>
</feature>
<dbReference type="InterPro" id="IPR011701">
    <property type="entry name" value="MFS"/>
</dbReference>
<keyword evidence="2 5" id="KW-0812">Transmembrane</keyword>
<feature type="transmembrane region" description="Helical" evidence="5">
    <location>
        <begin position="340"/>
        <end position="358"/>
    </location>
</feature>
<protein>
    <submittedName>
        <fullName evidence="7">MFS transporter</fullName>
    </submittedName>
</protein>
<name>A0A847HBJ0_9CORY</name>
<feature type="transmembrane region" description="Helical" evidence="5">
    <location>
        <begin position="364"/>
        <end position="390"/>
    </location>
</feature>
<comment type="subcellular location">
    <subcellularLocation>
        <location evidence="1">Cell membrane</location>
        <topology evidence="1">Multi-pass membrane protein</topology>
    </subcellularLocation>
</comment>
<evidence type="ECO:0000256" key="1">
    <source>
        <dbReference type="ARBA" id="ARBA00004651"/>
    </source>
</evidence>
<feature type="transmembrane region" description="Helical" evidence="5">
    <location>
        <begin position="309"/>
        <end position="328"/>
    </location>
</feature>
<dbReference type="InterPro" id="IPR036259">
    <property type="entry name" value="MFS_trans_sf"/>
</dbReference>
<comment type="caution">
    <text evidence="7">The sequence shown here is derived from an EMBL/GenBank/DDBJ whole genome shotgun (WGS) entry which is preliminary data.</text>
</comment>
<dbReference type="PANTHER" id="PTHR23531">
    <property type="entry name" value="QUINOLENE RESISTANCE PROTEIN NORA"/>
    <property type="match status" value="1"/>
</dbReference>
<evidence type="ECO:0000313" key="7">
    <source>
        <dbReference type="EMBL" id="NLF90655.1"/>
    </source>
</evidence>
<feature type="domain" description="Major facilitator superfamily (MFS) profile" evidence="6">
    <location>
        <begin position="71"/>
        <end position="452"/>
    </location>
</feature>
<reference evidence="7 8" key="1">
    <citation type="journal article" date="2020" name="Biotechnol. Biofuels">
        <title>New insights from the biogas microbiome by comprehensive genome-resolved metagenomics of nearly 1600 species originating from multiple anaerobic digesters.</title>
        <authorList>
            <person name="Campanaro S."/>
            <person name="Treu L."/>
            <person name="Rodriguez-R L.M."/>
            <person name="Kovalovszki A."/>
            <person name="Ziels R.M."/>
            <person name="Maus I."/>
            <person name="Zhu X."/>
            <person name="Kougias P.G."/>
            <person name="Basile A."/>
            <person name="Luo G."/>
            <person name="Schluter A."/>
            <person name="Konstantinidis K.T."/>
            <person name="Angelidaki I."/>
        </authorList>
    </citation>
    <scope>NUCLEOTIDE SEQUENCE [LARGE SCALE GENOMIC DNA]</scope>
    <source>
        <strain evidence="7">AS06rmzACSIP_235</strain>
    </source>
</reference>
<evidence type="ECO:0000256" key="3">
    <source>
        <dbReference type="ARBA" id="ARBA00022989"/>
    </source>
</evidence>
<dbReference type="PANTHER" id="PTHR23531:SF1">
    <property type="entry name" value="QUINOLENE RESISTANCE PROTEIN NORA"/>
    <property type="match status" value="1"/>
</dbReference>
<dbReference type="Pfam" id="PF07690">
    <property type="entry name" value="MFS_1"/>
    <property type="match status" value="2"/>
</dbReference>
<dbReference type="CDD" id="cd17489">
    <property type="entry name" value="MFS_YfcJ_like"/>
    <property type="match status" value="1"/>
</dbReference>
<feature type="transmembrane region" description="Helical" evidence="5">
    <location>
        <begin position="226"/>
        <end position="245"/>
    </location>
</feature>
<keyword evidence="3 5" id="KW-1133">Transmembrane helix</keyword>
<dbReference type="Gene3D" id="1.20.1250.20">
    <property type="entry name" value="MFS general substrate transporter like domains"/>
    <property type="match status" value="1"/>
</dbReference>
<feature type="transmembrane region" description="Helical" evidence="5">
    <location>
        <begin position="110"/>
        <end position="130"/>
    </location>
</feature>
<feature type="transmembrane region" description="Helical" evidence="5">
    <location>
        <begin position="137"/>
        <end position="156"/>
    </location>
</feature>
<dbReference type="AlphaFoldDB" id="A0A847HBJ0"/>
<feature type="transmembrane region" description="Helical" evidence="5">
    <location>
        <begin position="73"/>
        <end position="98"/>
    </location>
</feature>
<dbReference type="InterPro" id="IPR020846">
    <property type="entry name" value="MFS_dom"/>
</dbReference>
<evidence type="ECO:0000256" key="4">
    <source>
        <dbReference type="ARBA" id="ARBA00023136"/>
    </source>
</evidence>
<evidence type="ECO:0000256" key="5">
    <source>
        <dbReference type="SAM" id="Phobius"/>
    </source>
</evidence>
<gene>
    <name evidence="7" type="ORF">GX570_04840</name>
</gene>
<dbReference type="GO" id="GO:0022857">
    <property type="term" value="F:transmembrane transporter activity"/>
    <property type="evidence" value="ECO:0007669"/>
    <property type="project" value="InterPro"/>
</dbReference>
<feature type="transmembrane region" description="Helical" evidence="5">
    <location>
        <begin position="168"/>
        <end position="188"/>
    </location>
</feature>
<dbReference type="Proteomes" id="UP000523614">
    <property type="component" value="Unassembled WGS sequence"/>
</dbReference>
<evidence type="ECO:0000313" key="8">
    <source>
        <dbReference type="Proteomes" id="UP000523614"/>
    </source>
</evidence>
<feature type="transmembrane region" description="Helical" evidence="5">
    <location>
        <begin position="275"/>
        <end position="297"/>
    </location>
</feature>
<feature type="transmembrane region" description="Helical" evidence="5">
    <location>
        <begin position="402"/>
        <end position="423"/>
    </location>
</feature>
<accession>A0A847HBJ0</accession>
<evidence type="ECO:0000259" key="6">
    <source>
        <dbReference type="PROSITE" id="PS50850"/>
    </source>
</evidence>
<evidence type="ECO:0000256" key="2">
    <source>
        <dbReference type="ARBA" id="ARBA00022692"/>
    </source>
</evidence>
<dbReference type="InterPro" id="IPR052714">
    <property type="entry name" value="MFS_Exporter"/>
</dbReference>
<proteinExistence type="predicted"/>
<organism evidence="7 8">
    <name type="scientific">Corynebacterium marinum</name>
    <dbReference type="NCBI Taxonomy" id="349751"/>
    <lineage>
        <taxon>Bacteria</taxon>
        <taxon>Bacillati</taxon>
        <taxon>Actinomycetota</taxon>
        <taxon>Actinomycetes</taxon>
        <taxon>Mycobacteriales</taxon>
        <taxon>Corynebacteriaceae</taxon>
        <taxon>Corynebacterium</taxon>
    </lineage>
</organism>
<dbReference type="EMBL" id="JAAYYP010000157">
    <property type="protein sequence ID" value="NLF90655.1"/>
    <property type="molecule type" value="Genomic_DNA"/>
</dbReference>
<feature type="transmembrane region" description="Helical" evidence="5">
    <location>
        <begin position="429"/>
        <end position="447"/>
    </location>
</feature>
<sequence>MFHVKLLPLPRCHTDADSPPTDCSCPLLGISFSLHAATPTRRISLTVDDDSRQERTPKVDSTARERLISPTFVLAWVVNFLQYLLFYLLVTTIALYAVREFAASQTASGLAASSFVIGATVGRIFCGYVIDTLGKRPVLLVSVIVVTLTSILYLWVDSLVLLIAVRTVHGFAYAFASTALMAIAQTAIPSRRRAEGTGYFALTSTLATAVGPALGLALVGAFTYEILFIASLALAILALVLSIFLRPSAARRRAMSAEKNTARPRFSFRDIAHPAVAPIGGFMLLVGLCYGGVITYLNGYAVERDVLPGAGLFFLAYAVPVLLMRPILGRLQDRRGDNIVVYLGLAFFAPALGLLAIATTDWHIVVAGALTGLGYGTLMPACQAIAVNAVPREKLGTGISTLFLFMDLGLGLGPILLGALVAATGYGTMYAALAGVAAAAAVLYFAVHGRRA</sequence>